<feature type="domain" description="DUF6250" evidence="1">
    <location>
        <begin position="38"/>
        <end position="203"/>
    </location>
</feature>
<dbReference type="EMBL" id="JAELXS010000001">
    <property type="protein sequence ID" value="MBJ6120523.1"/>
    <property type="molecule type" value="Genomic_DNA"/>
</dbReference>
<comment type="caution">
    <text evidence="2">The sequence shown here is derived from an EMBL/GenBank/DDBJ whole genome shotgun (WGS) entry which is preliminary data.</text>
</comment>
<evidence type="ECO:0000313" key="3">
    <source>
        <dbReference type="Proteomes" id="UP000640426"/>
    </source>
</evidence>
<reference evidence="3" key="1">
    <citation type="submission" date="2020-12" db="EMBL/GenBank/DDBJ databases">
        <title>Hymenobacter sp.</title>
        <authorList>
            <person name="Kim M.K."/>
        </authorList>
    </citation>
    <scope>NUCLEOTIDE SEQUENCE [LARGE SCALE GENOMIC DNA]</scope>
    <source>
        <strain evidence="3">BT553</strain>
    </source>
</reference>
<gene>
    <name evidence="2" type="ORF">JAO74_01825</name>
</gene>
<dbReference type="InterPro" id="IPR046217">
    <property type="entry name" value="DUF6250"/>
</dbReference>
<dbReference type="Proteomes" id="UP000640426">
    <property type="component" value="Unassembled WGS sequence"/>
</dbReference>
<evidence type="ECO:0000259" key="1">
    <source>
        <dbReference type="Pfam" id="PF19763"/>
    </source>
</evidence>
<organism evidence="2 3">
    <name type="scientific">Sphingomonas mollis</name>
    <dbReference type="NCBI Taxonomy" id="2795726"/>
    <lineage>
        <taxon>Bacteria</taxon>
        <taxon>Pseudomonadati</taxon>
        <taxon>Pseudomonadota</taxon>
        <taxon>Alphaproteobacteria</taxon>
        <taxon>Sphingomonadales</taxon>
        <taxon>Sphingomonadaceae</taxon>
        <taxon>Sphingomonas</taxon>
    </lineage>
</organism>
<protein>
    <submittedName>
        <fullName evidence="2">Tat pathway signal sequence domain protein</fullName>
    </submittedName>
</protein>
<keyword evidence="3" id="KW-1185">Reference proteome</keyword>
<dbReference type="Pfam" id="PF19763">
    <property type="entry name" value="DUF6250"/>
    <property type="match status" value="1"/>
</dbReference>
<dbReference type="Gene3D" id="2.60.120.200">
    <property type="match status" value="1"/>
</dbReference>
<evidence type="ECO:0000313" key="2">
    <source>
        <dbReference type="EMBL" id="MBJ6120523.1"/>
    </source>
</evidence>
<sequence length="209" mass="23084">MMAAALPARDLPIRADAWRIEAENPAARVRMAAGTIDVDTAGGLTLWYAKRLSGPVAIEFEAMAVAAGGANDTVSDLNAFWMATDPGATDGSPLAAPRSGRFEEYDTLLTYYVGIGGNRNTTTRMRRYVGRPGDRPLLPQHDRADRPAMLVANRWTRIRLVADGRRIAVSRDGAPLFAMDDPHPYTRGWFGFRTTASHWRLRHVRVTHP</sequence>
<proteinExistence type="predicted"/>
<dbReference type="RefSeq" id="WP_199034448.1">
    <property type="nucleotide sequence ID" value="NZ_JAELXS010000001.1"/>
</dbReference>
<name>A0ABS0XKF8_9SPHN</name>
<accession>A0ABS0XKF8</accession>